<evidence type="ECO:0000256" key="3">
    <source>
        <dbReference type="RuleBase" id="RU362132"/>
    </source>
</evidence>
<dbReference type="Gene3D" id="3.40.50.1220">
    <property type="entry name" value="TPP-binding domain"/>
    <property type="match status" value="1"/>
</dbReference>
<dbReference type="SUPFAM" id="SSF52518">
    <property type="entry name" value="Thiamin diphosphate-binding fold (THDP-binding)"/>
    <property type="match status" value="2"/>
</dbReference>
<comment type="similarity">
    <text evidence="1 3">Belongs to the TPP enzyme family.</text>
</comment>
<evidence type="ECO:0000259" key="5">
    <source>
        <dbReference type="Pfam" id="PF02775"/>
    </source>
</evidence>
<evidence type="ECO:0000256" key="2">
    <source>
        <dbReference type="ARBA" id="ARBA00023052"/>
    </source>
</evidence>
<dbReference type="EMBL" id="CAJZAF010000040">
    <property type="protein sequence ID" value="CAG9185003.1"/>
    <property type="molecule type" value="Genomic_DNA"/>
</dbReference>
<dbReference type="InterPro" id="IPR000399">
    <property type="entry name" value="TPP-bd_CS"/>
</dbReference>
<dbReference type="EC" id="2.2.1.6" evidence="7"/>
<reference evidence="7 8" key="1">
    <citation type="submission" date="2021-08" db="EMBL/GenBank/DDBJ databases">
        <authorList>
            <person name="Peeters C."/>
        </authorList>
    </citation>
    <scope>NUCLEOTIDE SEQUENCE [LARGE SCALE GENOMIC DNA]</scope>
    <source>
        <strain evidence="7 8">LMG 23994</strain>
    </source>
</reference>
<dbReference type="InterPro" id="IPR029035">
    <property type="entry name" value="DHS-like_NAD/FAD-binding_dom"/>
</dbReference>
<feature type="domain" description="Thiamine pyrophosphate enzyme TPP-binding" evidence="5">
    <location>
        <begin position="392"/>
        <end position="537"/>
    </location>
</feature>
<name>A0ABM8XX52_9BURK</name>
<dbReference type="InterPro" id="IPR012000">
    <property type="entry name" value="Thiamin_PyroP_enz_cen_dom"/>
</dbReference>
<dbReference type="GO" id="GO:0003984">
    <property type="term" value="F:acetolactate synthase activity"/>
    <property type="evidence" value="ECO:0007669"/>
    <property type="project" value="UniProtKB-EC"/>
</dbReference>
<dbReference type="CDD" id="cd07035">
    <property type="entry name" value="TPP_PYR_POX_like"/>
    <property type="match status" value="1"/>
</dbReference>
<evidence type="ECO:0000313" key="8">
    <source>
        <dbReference type="Proteomes" id="UP000701702"/>
    </source>
</evidence>
<keyword evidence="8" id="KW-1185">Reference proteome</keyword>
<dbReference type="RefSeq" id="WP_224008587.1">
    <property type="nucleotide sequence ID" value="NZ_CAJZAF010000040.1"/>
</dbReference>
<dbReference type="CDD" id="cd00568">
    <property type="entry name" value="TPP_enzymes"/>
    <property type="match status" value="1"/>
</dbReference>
<evidence type="ECO:0000259" key="6">
    <source>
        <dbReference type="Pfam" id="PF02776"/>
    </source>
</evidence>
<proteinExistence type="inferred from homology"/>
<dbReference type="Pfam" id="PF02775">
    <property type="entry name" value="TPP_enzyme_C"/>
    <property type="match status" value="1"/>
</dbReference>
<dbReference type="NCBIfam" id="NF006052">
    <property type="entry name" value="PRK08199.1"/>
    <property type="match status" value="1"/>
</dbReference>
<dbReference type="PANTHER" id="PTHR18968">
    <property type="entry name" value="THIAMINE PYROPHOSPHATE ENZYMES"/>
    <property type="match status" value="1"/>
</dbReference>
<sequence length="557" mass="59637">MMETDVLRTGGKALVAQLKIHGTERIFCVPGESFLDVLDALHDEPTIDLVVSKHEGGAANMAEADGKLTGKPGICFVTRGPGATHASIGVHIAAQDSTPMVLFIGQIETGHKGREAFQEVDYVAMFGSIAKWVVEIDDPARIPEIVSRAFFIATSGRPGPVVIALPENVLSAMTNVADARRYISVRSAISQEDLAAIENKLSKAERPLVIIGGSGWSASASQDLADFVDGWNLPVACVFRRQDAFDNRDSHYVGHMSLGMNPALAQSVRDADLILAIGTRLGDIATDGYTLLTPPRLKQDLIHIYPSADEIGRVFQPDIGVAATPAEAAACLATLRPSSPVAWQGWTSKARTAHQKFVASSEIPPPAIGVDMSKVISYLDSALPENAILTNGAGNYSIWLHRFYRYRQTKTQLAPTCGAMGYGLPAGIAAKARHPDRTVVVFAGDGCFLMYPQELATASEFGINIIVVIVNNGMYGTIRMHQEKRFPGRVSGTNIGGPDFVGLAKSFGASGERVTSAEDFPAAFERALLAGTPAVIELMTDRRQLTPTLRVDSIDQG</sequence>
<organism evidence="7 8">
    <name type="scientific">Cupriavidus pinatubonensis</name>
    <dbReference type="NCBI Taxonomy" id="248026"/>
    <lineage>
        <taxon>Bacteria</taxon>
        <taxon>Pseudomonadati</taxon>
        <taxon>Pseudomonadota</taxon>
        <taxon>Betaproteobacteria</taxon>
        <taxon>Burkholderiales</taxon>
        <taxon>Burkholderiaceae</taxon>
        <taxon>Cupriavidus</taxon>
    </lineage>
</organism>
<evidence type="ECO:0000259" key="4">
    <source>
        <dbReference type="Pfam" id="PF00205"/>
    </source>
</evidence>
<dbReference type="InterPro" id="IPR012001">
    <property type="entry name" value="Thiamin_PyroP_enz_TPP-bd_dom"/>
</dbReference>
<dbReference type="InterPro" id="IPR011766">
    <property type="entry name" value="TPP_enzyme_TPP-bd"/>
</dbReference>
<dbReference type="Pfam" id="PF02776">
    <property type="entry name" value="TPP_enzyme_N"/>
    <property type="match status" value="1"/>
</dbReference>
<dbReference type="Proteomes" id="UP000701702">
    <property type="component" value="Unassembled WGS sequence"/>
</dbReference>
<dbReference type="InterPro" id="IPR045229">
    <property type="entry name" value="TPP_enz"/>
</dbReference>
<comment type="caution">
    <text evidence="7">The sequence shown here is derived from an EMBL/GenBank/DDBJ whole genome shotgun (WGS) entry which is preliminary data.</text>
</comment>
<feature type="domain" description="Thiamine pyrophosphate enzyme central" evidence="4">
    <location>
        <begin position="198"/>
        <end position="329"/>
    </location>
</feature>
<evidence type="ECO:0000313" key="7">
    <source>
        <dbReference type="EMBL" id="CAG9185003.1"/>
    </source>
</evidence>
<dbReference type="InterPro" id="IPR029061">
    <property type="entry name" value="THDP-binding"/>
</dbReference>
<keyword evidence="7" id="KW-0808">Transferase</keyword>
<dbReference type="PANTHER" id="PTHR18968:SF120">
    <property type="entry name" value="ACETOLACTATE SYNTHASE LARGE SUBUNIT"/>
    <property type="match status" value="1"/>
</dbReference>
<dbReference type="SUPFAM" id="SSF52467">
    <property type="entry name" value="DHS-like NAD/FAD-binding domain"/>
    <property type="match status" value="1"/>
</dbReference>
<evidence type="ECO:0000256" key="1">
    <source>
        <dbReference type="ARBA" id="ARBA00007812"/>
    </source>
</evidence>
<keyword evidence="2 3" id="KW-0786">Thiamine pyrophosphate</keyword>
<accession>A0ABM8XX52</accession>
<gene>
    <name evidence="7" type="primary">ilvI_2</name>
    <name evidence="7" type="ORF">LMG23994_05575</name>
</gene>
<protein>
    <submittedName>
        <fullName evidence="7">Acetolactate synthase isozyme 3 large subunit</fullName>
        <ecNumber evidence="7">2.2.1.6</ecNumber>
    </submittedName>
</protein>
<dbReference type="PROSITE" id="PS00187">
    <property type="entry name" value="TPP_ENZYMES"/>
    <property type="match status" value="1"/>
</dbReference>
<dbReference type="Pfam" id="PF00205">
    <property type="entry name" value="TPP_enzyme_M"/>
    <property type="match status" value="1"/>
</dbReference>
<dbReference type="Gene3D" id="3.40.50.970">
    <property type="match status" value="2"/>
</dbReference>
<feature type="domain" description="Thiamine pyrophosphate enzyme N-terminal TPP-binding" evidence="6">
    <location>
        <begin position="9"/>
        <end position="125"/>
    </location>
</feature>